<feature type="domain" description="Thioredoxin" evidence="3">
    <location>
        <begin position="342"/>
        <end position="497"/>
    </location>
</feature>
<evidence type="ECO:0000313" key="4">
    <source>
        <dbReference type="EMBL" id="TDQ79214.1"/>
    </source>
</evidence>
<evidence type="ECO:0000256" key="1">
    <source>
        <dbReference type="ARBA" id="ARBA00023284"/>
    </source>
</evidence>
<dbReference type="PROSITE" id="PS00194">
    <property type="entry name" value="THIOREDOXIN_1"/>
    <property type="match status" value="1"/>
</dbReference>
<dbReference type="SUPFAM" id="SSF52833">
    <property type="entry name" value="Thioredoxin-like"/>
    <property type="match status" value="1"/>
</dbReference>
<dbReference type="AlphaFoldDB" id="A0A4R6WGI4"/>
<dbReference type="EMBL" id="SNYV01000011">
    <property type="protein sequence ID" value="TDQ79214.1"/>
    <property type="molecule type" value="Genomic_DNA"/>
</dbReference>
<dbReference type="GO" id="GO:0016491">
    <property type="term" value="F:oxidoreductase activity"/>
    <property type="evidence" value="ECO:0007669"/>
    <property type="project" value="InterPro"/>
</dbReference>
<dbReference type="PANTHER" id="PTHR42852">
    <property type="entry name" value="THIOL:DISULFIDE INTERCHANGE PROTEIN DSBE"/>
    <property type="match status" value="1"/>
</dbReference>
<dbReference type="InterPro" id="IPR017937">
    <property type="entry name" value="Thioredoxin_CS"/>
</dbReference>
<dbReference type="RefSeq" id="WP_133583016.1">
    <property type="nucleotide sequence ID" value="NZ_SNYV01000011.1"/>
</dbReference>
<dbReference type="InterPro" id="IPR050553">
    <property type="entry name" value="Thioredoxin_ResA/DsbE_sf"/>
</dbReference>
<comment type="caution">
    <text evidence="4">The sequence shown here is derived from an EMBL/GenBank/DDBJ whole genome shotgun (WGS) entry which is preliminary data.</text>
</comment>
<feature type="signal peptide" evidence="2">
    <location>
        <begin position="1"/>
        <end position="19"/>
    </location>
</feature>
<dbReference type="CDD" id="cd02966">
    <property type="entry name" value="TlpA_like_family"/>
    <property type="match status" value="1"/>
</dbReference>
<keyword evidence="2" id="KW-0732">Signal</keyword>
<reference evidence="4 5" key="1">
    <citation type="submission" date="2019-03" db="EMBL/GenBank/DDBJ databases">
        <title>Genomic Encyclopedia of Archaeal and Bacterial Type Strains, Phase II (KMG-II): from individual species to whole genera.</title>
        <authorList>
            <person name="Goeker M."/>
        </authorList>
    </citation>
    <scope>NUCLEOTIDE SEQUENCE [LARGE SCALE GENOMIC DNA]</scope>
    <source>
        <strain evidence="4 5">DSM 28353</strain>
    </source>
</reference>
<dbReference type="Gene3D" id="3.40.30.10">
    <property type="entry name" value="Glutaredoxin"/>
    <property type="match status" value="1"/>
</dbReference>
<dbReference type="Pfam" id="PF00578">
    <property type="entry name" value="AhpC-TSA"/>
    <property type="match status" value="1"/>
</dbReference>
<dbReference type="InterPro" id="IPR000866">
    <property type="entry name" value="AhpC/TSA"/>
</dbReference>
<dbReference type="OrthoDB" id="634996at2"/>
<dbReference type="InterPro" id="IPR013766">
    <property type="entry name" value="Thioredoxin_domain"/>
</dbReference>
<organism evidence="4 5">
    <name type="scientific">Sphingobacterium yanglingense</name>
    <dbReference type="NCBI Taxonomy" id="1437280"/>
    <lineage>
        <taxon>Bacteria</taxon>
        <taxon>Pseudomonadati</taxon>
        <taxon>Bacteroidota</taxon>
        <taxon>Sphingobacteriia</taxon>
        <taxon>Sphingobacteriales</taxon>
        <taxon>Sphingobacteriaceae</taxon>
        <taxon>Sphingobacterium</taxon>
    </lineage>
</organism>
<gene>
    <name evidence="4" type="ORF">CLV99_0646</name>
</gene>
<keyword evidence="1" id="KW-0676">Redox-active center</keyword>
<evidence type="ECO:0000256" key="2">
    <source>
        <dbReference type="SAM" id="SignalP"/>
    </source>
</evidence>
<evidence type="ECO:0000313" key="5">
    <source>
        <dbReference type="Proteomes" id="UP000295292"/>
    </source>
</evidence>
<accession>A0A4R6WGI4</accession>
<dbReference type="InterPro" id="IPR036249">
    <property type="entry name" value="Thioredoxin-like_sf"/>
</dbReference>
<dbReference type="GO" id="GO:0016209">
    <property type="term" value="F:antioxidant activity"/>
    <property type="evidence" value="ECO:0007669"/>
    <property type="project" value="InterPro"/>
</dbReference>
<dbReference type="PANTHER" id="PTHR42852:SF17">
    <property type="entry name" value="THIOREDOXIN-LIKE PROTEIN HI_1115"/>
    <property type="match status" value="1"/>
</dbReference>
<dbReference type="Proteomes" id="UP000295292">
    <property type="component" value="Unassembled WGS sequence"/>
</dbReference>
<sequence>MKRITLTIGLLVLLLIAEAQERNETDRRSRLTVLLETKDEKAVLSSLKKLEKSKTEEDKMLAYAYYSKIGNEEKVNLLNEQIVKVFPNGQLALQSKIEMIRQITDLADKDAKFQSLLRDNPDAPVGFDAYSMAMAYAAEGNLPKMNAYADFYGSKVTDQYGNKIDKRSIMAGLAPSLMHSKPEAAVPLFADGLDYYRISLSKPEEGATEDIRQQRRARGEQTYYVMLANYVEALLSTGRKEEALQIVAAVRHEMLTQENKENSIFLSLESAYLNALLANERYGDALPLLEEAYIKATSGRGIEEHLRKGYIAKNGSIEGIDTYLGSLTDAKQTHESKELMKKAISQKAPDFQLRDVDGNIVKLGDLKGKVVVLDFWATWCGPCKASFPAMQKAVNKYKDDVDVRFLFLHTWEKGSGDPTVGAKKYVIDNNYSFEVLMDLRDPATTESAVAKAYGVKGIPTKIIIDPYGQIRFNTSGFSADEEKAVSELAAMIEYAKKS</sequence>
<evidence type="ECO:0000259" key="3">
    <source>
        <dbReference type="PROSITE" id="PS51352"/>
    </source>
</evidence>
<feature type="chain" id="PRO_5020706189" evidence="2">
    <location>
        <begin position="20"/>
        <end position="498"/>
    </location>
</feature>
<proteinExistence type="predicted"/>
<keyword evidence="5" id="KW-1185">Reference proteome</keyword>
<protein>
    <submittedName>
        <fullName evidence="4">Peroxiredoxin</fullName>
    </submittedName>
</protein>
<name>A0A4R6WGI4_9SPHI</name>
<dbReference type="PROSITE" id="PS51352">
    <property type="entry name" value="THIOREDOXIN_2"/>
    <property type="match status" value="1"/>
</dbReference>